<proteinExistence type="predicted"/>
<keyword evidence="1" id="KW-0328">Glycosyltransferase</keyword>
<dbReference type="PANTHER" id="PTHR30160">
    <property type="entry name" value="TETRAACYLDISACCHARIDE 4'-KINASE-RELATED"/>
    <property type="match status" value="1"/>
</dbReference>
<evidence type="ECO:0000313" key="3">
    <source>
        <dbReference type="EMBL" id="NKY87367.1"/>
    </source>
</evidence>
<accession>A0A7X6RIN5</accession>
<dbReference type="InterPro" id="IPR051199">
    <property type="entry name" value="LPS_LOS_Heptosyltrfase"/>
</dbReference>
<dbReference type="SUPFAM" id="SSF53756">
    <property type="entry name" value="UDP-Glycosyltransferase/glycogen phosphorylase"/>
    <property type="match status" value="1"/>
</dbReference>
<dbReference type="GO" id="GO:0005829">
    <property type="term" value="C:cytosol"/>
    <property type="evidence" value="ECO:0007669"/>
    <property type="project" value="TreeGrafter"/>
</dbReference>
<dbReference type="Proteomes" id="UP000523447">
    <property type="component" value="Unassembled WGS sequence"/>
</dbReference>
<dbReference type="PANTHER" id="PTHR30160:SF1">
    <property type="entry name" value="LIPOPOLYSACCHARIDE 1,2-N-ACETYLGLUCOSAMINETRANSFERASE-RELATED"/>
    <property type="match status" value="1"/>
</dbReference>
<keyword evidence="2 3" id="KW-0808">Transferase</keyword>
<keyword evidence="4" id="KW-1185">Reference proteome</keyword>
<gene>
    <name evidence="3" type="ORF">HGA07_17235</name>
</gene>
<dbReference type="InterPro" id="IPR002201">
    <property type="entry name" value="Glyco_trans_9"/>
</dbReference>
<dbReference type="Gene3D" id="3.40.50.2000">
    <property type="entry name" value="Glycogen Phosphorylase B"/>
    <property type="match status" value="2"/>
</dbReference>
<dbReference type="Pfam" id="PF01075">
    <property type="entry name" value="Glyco_transf_9"/>
    <property type="match status" value="1"/>
</dbReference>
<sequence length="385" mass="40344">MSSTTTTTSPLRPFAAATPDPVTVGRLGERLPGVHRIAVLRGGGLGDLLFAVPALYALAAAYPEAEIVLLGSAIHAELLAGRPGPVDEVAVLPATHTEWSGTPDADEAEFVRRLRATPIDLAVQVHGGGAWSNPFLRQLNPRLSVGSRAAGAAPLHRNLPYRYYQHEMLRALEVAGLAGAPPVLLEPRLPLTEADRAAASAALGTVPEPVVVVHPGASDPRRCWPTARFAEIARHCLSRGATVVLVGGAADRRLVADIEARVAAASNGDSHLGTLRTLVGSDLSTLCGVLARADVLVGNDSGPRHLARALGTPTVGVFWIGNVISAGPLSRGNDRVLMSWVTRCPVCDQDVTDEHAPRCPHDDSFVAAVPVGDVRAEVDELLGWG</sequence>
<dbReference type="RefSeq" id="WP_083892886.1">
    <property type="nucleotide sequence ID" value="NZ_CAWPHS010000009.1"/>
</dbReference>
<name>A0A7X6RIN5_9NOCA</name>
<evidence type="ECO:0000313" key="4">
    <source>
        <dbReference type="Proteomes" id="UP000523447"/>
    </source>
</evidence>
<evidence type="ECO:0000256" key="2">
    <source>
        <dbReference type="ARBA" id="ARBA00022679"/>
    </source>
</evidence>
<dbReference type="CDD" id="cd03789">
    <property type="entry name" value="GT9_LPS_heptosyltransferase"/>
    <property type="match status" value="1"/>
</dbReference>
<comment type="caution">
    <text evidence="3">The sequence shown here is derived from an EMBL/GenBank/DDBJ whole genome shotgun (WGS) entry which is preliminary data.</text>
</comment>
<protein>
    <submittedName>
        <fullName evidence="3">Glycosyltransferase family 9 protein</fullName>
    </submittedName>
</protein>
<dbReference type="GO" id="GO:0009244">
    <property type="term" value="P:lipopolysaccharide core region biosynthetic process"/>
    <property type="evidence" value="ECO:0007669"/>
    <property type="project" value="TreeGrafter"/>
</dbReference>
<reference evidence="3 4" key="1">
    <citation type="submission" date="2020-04" db="EMBL/GenBank/DDBJ databases">
        <title>MicrobeNet Type strains.</title>
        <authorList>
            <person name="Nicholson A.C."/>
        </authorList>
    </citation>
    <scope>NUCLEOTIDE SEQUENCE [LARGE SCALE GENOMIC DNA]</scope>
    <source>
        <strain evidence="3 4">DSM 44445</strain>
    </source>
</reference>
<dbReference type="AlphaFoldDB" id="A0A7X6RIN5"/>
<dbReference type="GO" id="GO:0008713">
    <property type="term" value="F:ADP-heptose-lipopolysaccharide heptosyltransferase activity"/>
    <property type="evidence" value="ECO:0007669"/>
    <property type="project" value="TreeGrafter"/>
</dbReference>
<dbReference type="EMBL" id="JAAXPE010000017">
    <property type="protein sequence ID" value="NKY87367.1"/>
    <property type="molecule type" value="Genomic_DNA"/>
</dbReference>
<evidence type="ECO:0000256" key="1">
    <source>
        <dbReference type="ARBA" id="ARBA00022676"/>
    </source>
</evidence>
<organism evidence="3 4">
    <name type="scientific">Nocardia veterana</name>
    <dbReference type="NCBI Taxonomy" id="132249"/>
    <lineage>
        <taxon>Bacteria</taxon>
        <taxon>Bacillati</taxon>
        <taxon>Actinomycetota</taxon>
        <taxon>Actinomycetes</taxon>
        <taxon>Mycobacteriales</taxon>
        <taxon>Nocardiaceae</taxon>
        <taxon>Nocardia</taxon>
    </lineage>
</organism>